<protein>
    <submittedName>
        <fullName evidence="3">Uncharacterized protein</fullName>
    </submittedName>
</protein>
<comment type="caution">
    <text evidence="3">The sequence shown here is derived from an EMBL/GenBank/DDBJ whole genome shotgun (WGS) entry which is preliminary data.</text>
</comment>
<dbReference type="EMBL" id="LAZR01001335">
    <property type="protein sequence ID" value="KKN46362.1"/>
    <property type="molecule type" value="Genomic_DNA"/>
</dbReference>
<feature type="compositionally biased region" description="Basic and acidic residues" evidence="1">
    <location>
        <begin position="9"/>
        <end position="21"/>
    </location>
</feature>
<accession>A0A0F9RAL3</accession>
<reference evidence="3" key="1">
    <citation type="journal article" date="2015" name="Nature">
        <title>Complex archaea that bridge the gap between prokaryotes and eukaryotes.</title>
        <authorList>
            <person name="Spang A."/>
            <person name="Saw J.H."/>
            <person name="Jorgensen S.L."/>
            <person name="Zaremba-Niedzwiedzka K."/>
            <person name="Martijn J."/>
            <person name="Lind A.E."/>
            <person name="van Eijk R."/>
            <person name="Schleper C."/>
            <person name="Guy L."/>
            <person name="Ettema T.J."/>
        </authorList>
    </citation>
    <scope>NUCLEOTIDE SEQUENCE</scope>
</reference>
<evidence type="ECO:0000256" key="2">
    <source>
        <dbReference type="SAM" id="Phobius"/>
    </source>
</evidence>
<sequence>MFRPFKRRRDPESDSHNRVEITEDLEIGPGGPGGPGGVGGVGGVGVGGGGVGGVGDKGRFRARDRRNRILKREEKKAVRKERKEKRRAFFVKLTSNIKWIMLAAAVIAVILFAKFGIPSLITGV</sequence>
<name>A0A0F9RAL3_9ZZZZ</name>
<keyword evidence="2" id="KW-0812">Transmembrane</keyword>
<proteinExistence type="predicted"/>
<keyword evidence="2" id="KW-0472">Membrane</keyword>
<feature type="compositionally biased region" description="Gly residues" evidence="1">
    <location>
        <begin position="28"/>
        <end position="44"/>
    </location>
</feature>
<dbReference type="AlphaFoldDB" id="A0A0F9RAL3"/>
<evidence type="ECO:0000313" key="3">
    <source>
        <dbReference type="EMBL" id="KKN46362.1"/>
    </source>
</evidence>
<feature type="region of interest" description="Disordered" evidence="1">
    <location>
        <begin position="1"/>
        <end position="44"/>
    </location>
</feature>
<evidence type="ECO:0000256" key="1">
    <source>
        <dbReference type="SAM" id="MobiDB-lite"/>
    </source>
</evidence>
<keyword evidence="2" id="KW-1133">Transmembrane helix</keyword>
<gene>
    <name evidence="3" type="ORF">LCGC14_0673900</name>
</gene>
<feature type="transmembrane region" description="Helical" evidence="2">
    <location>
        <begin position="89"/>
        <end position="113"/>
    </location>
</feature>
<organism evidence="3">
    <name type="scientific">marine sediment metagenome</name>
    <dbReference type="NCBI Taxonomy" id="412755"/>
    <lineage>
        <taxon>unclassified sequences</taxon>
        <taxon>metagenomes</taxon>
        <taxon>ecological metagenomes</taxon>
    </lineage>
</organism>